<evidence type="ECO:0000256" key="6">
    <source>
        <dbReference type="SAM" id="Phobius"/>
    </source>
</evidence>
<dbReference type="InterPro" id="IPR004680">
    <property type="entry name" value="Cit_transptr-like_dom"/>
</dbReference>
<feature type="transmembrane region" description="Helical" evidence="6">
    <location>
        <begin position="61"/>
        <end position="77"/>
    </location>
</feature>
<feature type="transmembrane region" description="Helical" evidence="6">
    <location>
        <begin position="12"/>
        <end position="29"/>
    </location>
</feature>
<proteinExistence type="predicted"/>
<reference evidence="8" key="2">
    <citation type="submission" date="2020-09" db="EMBL/GenBank/DDBJ databases">
        <authorList>
            <person name="Sun Q."/>
            <person name="Sedlacek I."/>
        </authorList>
    </citation>
    <scope>NUCLEOTIDE SEQUENCE</scope>
    <source>
        <strain evidence="8">CCM 7897</strain>
    </source>
</reference>
<evidence type="ECO:0000313" key="9">
    <source>
        <dbReference type="Proteomes" id="UP000606044"/>
    </source>
</evidence>
<feature type="domain" description="Citrate transporter-like" evidence="7">
    <location>
        <begin position="52"/>
        <end position="403"/>
    </location>
</feature>
<feature type="transmembrane region" description="Helical" evidence="6">
    <location>
        <begin position="288"/>
        <end position="306"/>
    </location>
</feature>
<evidence type="ECO:0000313" key="8">
    <source>
        <dbReference type="EMBL" id="GGF75746.1"/>
    </source>
</evidence>
<keyword evidence="5 6" id="KW-0472">Membrane</keyword>
<keyword evidence="9" id="KW-1185">Reference proteome</keyword>
<dbReference type="AlphaFoldDB" id="A0A917FEG3"/>
<feature type="transmembrane region" description="Helical" evidence="6">
    <location>
        <begin position="360"/>
        <end position="384"/>
    </location>
</feature>
<dbReference type="EMBL" id="BMCT01000006">
    <property type="protein sequence ID" value="GGF75746.1"/>
    <property type="molecule type" value="Genomic_DNA"/>
</dbReference>
<evidence type="ECO:0000256" key="4">
    <source>
        <dbReference type="ARBA" id="ARBA00022989"/>
    </source>
</evidence>
<reference evidence="8" key="1">
    <citation type="journal article" date="2014" name="Int. J. Syst. Evol. Microbiol.">
        <title>Complete genome sequence of Corynebacterium casei LMG S-19264T (=DSM 44701T), isolated from a smear-ripened cheese.</title>
        <authorList>
            <consortium name="US DOE Joint Genome Institute (JGI-PGF)"/>
            <person name="Walter F."/>
            <person name="Albersmeier A."/>
            <person name="Kalinowski J."/>
            <person name="Ruckert C."/>
        </authorList>
    </citation>
    <scope>NUCLEOTIDE SEQUENCE</scope>
    <source>
        <strain evidence="8">CCM 7897</strain>
    </source>
</reference>
<feature type="transmembrane region" description="Helical" evidence="6">
    <location>
        <begin position="396"/>
        <end position="418"/>
    </location>
</feature>
<feature type="transmembrane region" description="Helical" evidence="6">
    <location>
        <begin position="83"/>
        <end position="105"/>
    </location>
</feature>
<feature type="transmembrane region" description="Helical" evidence="6">
    <location>
        <begin position="438"/>
        <end position="458"/>
    </location>
</feature>
<organism evidence="8 9">
    <name type="scientific">Azorhizobium oxalatiphilum</name>
    <dbReference type="NCBI Taxonomy" id="980631"/>
    <lineage>
        <taxon>Bacteria</taxon>
        <taxon>Pseudomonadati</taxon>
        <taxon>Pseudomonadota</taxon>
        <taxon>Alphaproteobacteria</taxon>
        <taxon>Hyphomicrobiales</taxon>
        <taxon>Xanthobacteraceae</taxon>
        <taxon>Azorhizobium</taxon>
    </lineage>
</organism>
<name>A0A917FEG3_9HYPH</name>
<feature type="transmembrane region" description="Helical" evidence="6">
    <location>
        <begin position="215"/>
        <end position="239"/>
    </location>
</feature>
<accession>A0A917FEG3</accession>
<feature type="transmembrane region" description="Helical" evidence="6">
    <location>
        <begin position="149"/>
        <end position="166"/>
    </location>
</feature>
<comment type="subcellular location">
    <subcellularLocation>
        <location evidence="1">Membrane</location>
        <topology evidence="1">Multi-pass membrane protein</topology>
    </subcellularLocation>
</comment>
<gene>
    <name evidence="8" type="ORF">GCM10007301_39600</name>
</gene>
<dbReference type="Proteomes" id="UP000606044">
    <property type="component" value="Unassembled WGS sequence"/>
</dbReference>
<feature type="transmembrane region" description="Helical" evidence="6">
    <location>
        <begin position="175"/>
        <end position="195"/>
    </location>
</feature>
<sequence length="464" mass="47804">MSAIPAASRPGFWIVPGLLLLASGALYALGPMLGLAPRTALGAAMGLLCMGLWASAALPEIVTSFLFFALATLTAVVPPPVVFSGFAASAFWLVLSGMVVGLAIARTGLAARIASALAVPLSRSYPRLIAGIIAIAYGLSFVMPSNMGRIALLVPIMLALCDRIGLGPGRPGRTGVILAVGFGTFLLSASILPANVPNLVMTGAAEQLYGLHFGYLPYLALHAPVVGLAKGLLLIVLIVRLFPDRLDGTPPDVVASNPWSAAEKRLAGLLLLTLALWMSDSLHHISPAWVGVAGAALCLMPGLGVLPPEAFNQINMRTIFYVAALLGLVATVNVTGVGDVLGHRLAALMPFAPDAPAGNFGLLVALASVVSLAATANGVPALLTPMAKELSAATGFSLEAVVLTQVIAFSTVVLPYQAPPIIVAMELGKVRLADATRLSLASAGLTFLVLVPLDYGWWRLLGVI</sequence>
<evidence type="ECO:0000256" key="2">
    <source>
        <dbReference type="ARBA" id="ARBA00022448"/>
    </source>
</evidence>
<keyword evidence="4 6" id="KW-1133">Transmembrane helix</keyword>
<dbReference type="Pfam" id="PF03600">
    <property type="entry name" value="CitMHS"/>
    <property type="match status" value="1"/>
</dbReference>
<keyword evidence="3 6" id="KW-0812">Transmembrane</keyword>
<comment type="caution">
    <text evidence="8">The sequence shown here is derived from an EMBL/GenBank/DDBJ whole genome shotgun (WGS) entry which is preliminary data.</text>
</comment>
<evidence type="ECO:0000256" key="3">
    <source>
        <dbReference type="ARBA" id="ARBA00022692"/>
    </source>
</evidence>
<feature type="transmembrane region" description="Helical" evidence="6">
    <location>
        <begin position="318"/>
        <end position="340"/>
    </location>
</feature>
<dbReference type="PANTHER" id="PTHR10283">
    <property type="entry name" value="SOLUTE CARRIER FAMILY 13 MEMBER"/>
    <property type="match status" value="1"/>
</dbReference>
<evidence type="ECO:0000256" key="1">
    <source>
        <dbReference type="ARBA" id="ARBA00004141"/>
    </source>
</evidence>
<evidence type="ECO:0000259" key="7">
    <source>
        <dbReference type="Pfam" id="PF03600"/>
    </source>
</evidence>
<feature type="transmembrane region" description="Helical" evidence="6">
    <location>
        <begin position="125"/>
        <end position="143"/>
    </location>
</feature>
<dbReference type="GO" id="GO:0022857">
    <property type="term" value="F:transmembrane transporter activity"/>
    <property type="evidence" value="ECO:0007669"/>
    <property type="project" value="UniProtKB-ARBA"/>
</dbReference>
<protein>
    <submittedName>
        <fullName evidence="8">Citrate transporter</fullName>
    </submittedName>
</protein>
<keyword evidence="2" id="KW-0813">Transport</keyword>
<dbReference type="GO" id="GO:0005886">
    <property type="term" value="C:plasma membrane"/>
    <property type="evidence" value="ECO:0007669"/>
    <property type="project" value="TreeGrafter"/>
</dbReference>
<evidence type="ECO:0000256" key="5">
    <source>
        <dbReference type="ARBA" id="ARBA00023136"/>
    </source>
</evidence>